<dbReference type="AlphaFoldDB" id="A0A6P5NBU8"/>
<sequence length="110" mass="12598">METIERHFRNEEVQVLPLARKHFSFKRQCELLYQSLCMMPLKLIERVLPWLIGSLTAEETKMFLRNMQLAAPEMDSAIVTLFSGWACKARIEGLCLSSGASGLLYSDDDK</sequence>
<proteinExistence type="predicted"/>
<gene>
    <name evidence="2" type="primary">LOC107478757</name>
</gene>
<organism evidence="1 2">
    <name type="scientific">Arachis duranensis</name>
    <name type="common">Wild peanut</name>
    <dbReference type="NCBI Taxonomy" id="130453"/>
    <lineage>
        <taxon>Eukaryota</taxon>
        <taxon>Viridiplantae</taxon>
        <taxon>Streptophyta</taxon>
        <taxon>Embryophyta</taxon>
        <taxon>Tracheophyta</taxon>
        <taxon>Spermatophyta</taxon>
        <taxon>Magnoliopsida</taxon>
        <taxon>eudicotyledons</taxon>
        <taxon>Gunneridae</taxon>
        <taxon>Pentapetalae</taxon>
        <taxon>rosids</taxon>
        <taxon>fabids</taxon>
        <taxon>Fabales</taxon>
        <taxon>Fabaceae</taxon>
        <taxon>Papilionoideae</taxon>
        <taxon>50 kb inversion clade</taxon>
        <taxon>dalbergioids sensu lato</taxon>
        <taxon>Dalbergieae</taxon>
        <taxon>Pterocarpus clade</taxon>
        <taxon>Arachis</taxon>
    </lineage>
</organism>
<accession>A0A6P5NBU8</accession>
<reference evidence="1" key="1">
    <citation type="journal article" date="2016" name="Nat. Genet.">
        <title>The genome sequences of Arachis duranensis and Arachis ipaensis, the diploid ancestors of cultivated peanut.</title>
        <authorList>
            <person name="Bertioli D.J."/>
            <person name="Cannon S.B."/>
            <person name="Froenicke L."/>
            <person name="Huang G."/>
            <person name="Farmer A.D."/>
            <person name="Cannon E.K."/>
            <person name="Liu X."/>
            <person name="Gao D."/>
            <person name="Clevenger J."/>
            <person name="Dash S."/>
            <person name="Ren L."/>
            <person name="Moretzsohn M.C."/>
            <person name="Shirasawa K."/>
            <person name="Huang W."/>
            <person name="Vidigal B."/>
            <person name="Abernathy B."/>
            <person name="Chu Y."/>
            <person name="Niederhuth C.E."/>
            <person name="Umale P."/>
            <person name="Araujo A.C."/>
            <person name="Kozik A."/>
            <person name="Kim K.D."/>
            <person name="Burow M.D."/>
            <person name="Varshney R.K."/>
            <person name="Wang X."/>
            <person name="Zhang X."/>
            <person name="Barkley N."/>
            <person name="Guimaraes P.M."/>
            <person name="Isobe S."/>
            <person name="Guo B."/>
            <person name="Liao B."/>
            <person name="Stalker H.T."/>
            <person name="Schmitz R.J."/>
            <person name="Scheffler B.E."/>
            <person name="Leal-Bertioli S.C."/>
            <person name="Xun X."/>
            <person name="Jackson S.A."/>
            <person name="Michelmore R."/>
            <person name="Ozias-Akins P."/>
        </authorList>
    </citation>
    <scope>NUCLEOTIDE SEQUENCE [LARGE SCALE GENOMIC DNA]</scope>
    <source>
        <strain evidence="1">cv. V14167</strain>
    </source>
</reference>
<evidence type="ECO:0000313" key="2">
    <source>
        <dbReference type="RefSeq" id="XP_020993879.1"/>
    </source>
</evidence>
<keyword evidence="1" id="KW-1185">Reference proteome</keyword>
<dbReference type="GeneID" id="107478757"/>
<dbReference type="Proteomes" id="UP000515211">
    <property type="component" value="Chromosome 3"/>
</dbReference>
<protein>
    <submittedName>
        <fullName evidence="2">Zinc finger protein BRUTUS isoform X2</fullName>
    </submittedName>
</protein>
<reference evidence="2" key="2">
    <citation type="submission" date="2025-08" db="UniProtKB">
        <authorList>
            <consortium name="RefSeq"/>
        </authorList>
    </citation>
    <scope>IDENTIFICATION</scope>
    <source>
        <tissue evidence="2">Whole plant</tissue>
    </source>
</reference>
<name>A0A6P5NBU8_ARADU</name>
<evidence type="ECO:0000313" key="1">
    <source>
        <dbReference type="Proteomes" id="UP000515211"/>
    </source>
</evidence>
<dbReference type="KEGG" id="adu:107478757"/>
<dbReference type="RefSeq" id="XP_020993879.1">
    <property type="nucleotide sequence ID" value="XM_021138220.2"/>
</dbReference>